<dbReference type="InterPro" id="IPR027417">
    <property type="entry name" value="P-loop_NTPase"/>
</dbReference>
<feature type="non-terminal residue" evidence="1">
    <location>
        <position position="1"/>
    </location>
</feature>
<dbReference type="SUPFAM" id="SSF52540">
    <property type="entry name" value="P-loop containing nucleoside triphosphate hydrolases"/>
    <property type="match status" value="1"/>
</dbReference>
<proteinExistence type="predicted"/>
<accession>A0A2S4V789</accession>
<organism evidence="1 2">
    <name type="scientific">Puccinia striiformis</name>
    <dbReference type="NCBI Taxonomy" id="27350"/>
    <lineage>
        <taxon>Eukaryota</taxon>
        <taxon>Fungi</taxon>
        <taxon>Dikarya</taxon>
        <taxon>Basidiomycota</taxon>
        <taxon>Pucciniomycotina</taxon>
        <taxon>Pucciniomycetes</taxon>
        <taxon>Pucciniales</taxon>
        <taxon>Pucciniaceae</taxon>
        <taxon>Puccinia</taxon>
    </lineage>
</organism>
<name>A0A2S4V789_9BASI</name>
<keyword evidence="2" id="KW-1185">Reference proteome</keyword>
<feature type="non-terminal residue" evidence="1">
    <location>
        <position position="377"/>
    </location>
</feature>
<evidence type="ECO:0000313" key="1">
    <source>
        <dbReference type="EMBL" id="POW05399.1"/>
    </source>
</evidence>
<dbReference type="Proteomes" id="UP000239156">
    <property type="component" value="Unassembled WGS sequence"/>
</dbReference>
<dbReference type="VEuPathDB" id="FungiDB:PSTT_09717"/>
<sequence>QQHHALSTVLSQVPLRPQQLRFPIHPYYADWPPTLLSLCFLIEHSRATFLIDLTHEIGELTSRLKANPRFTVMLGPPSSGKTTLAQLVTSQMRNDNTPEFHSLIIDLRSVVTSEDDCFLGAFLEETMPSVSVLMSSGISAEFRDIKHSAQTAADFFKRFGDHLKPWSIAHVEKRPVLIIDEANAFKEADDKGWLRKRRSKFPHYATRHRPKSKKHNPSTFSLGVDYLHHKTLVEAKQYFLDVVEDHTYLLKHDKDRLISVDFKIPFRMTGGRMFLVDEYVEQVAVSGHFKDRTSPFALAMDFEPTQVAYTTLEDELLGKAKPYDQEKSVGSVGFIHYRPLSRFSRDLLPRPLESVITAQSEPALRAMEAPLKKCGKQ</sequence>
<dbReference type="Gene3D" id="3.40.50.300">
    <property type="entry name" value="P-loop containing nucleotide triphosphate hydrolases"/>
    <property type="match status" value="1"/>
</dbReference>
<protein>
    <submittedName>
        <fullName evidence="1">Uncharacterized protein</fullName>
    </submittedName>
</protein>
<dbReference type="EMBL" id="PKSL01000099">
    <property type="protein sequence ID" value="POW05399.1"/>
    <property type="molecule type" value="Genomic_DNA"/>
</dbReference>
<dbReference type="VEuPathDB" id="FungiDB:PSHT_07320"/>
<reference evidence="1" key="1">
    <citation type="submission" date="2017-12" db="EMBL/GenBank/DDBJ databases">
        <title>Gene loss provides genomic basis for host adaptation in cereal stripe rust fungi.</title>
        <authorList>
            <person name="Xia C."/>
        </authorList>
    </citation>
    <scope>NUCLEOTIDE SEQUENCE [LARGE SCALE GENOMIC DNA]</scope>
    <source>
        <strain evidence="1">93-210</strain>
    </source>
</reference>
<dbReference type="AlphaFoldDB" id="A0A2S4V789"/>
<comment type="caution">
    <text evidence="1">The sequence shown here is derived from an EMBL/GenBank/DDBJ whole genome shotgun (WGS) entry which is preliminary data.</text>
</comment>
<evidence type="ECO:0000313" key="2">
    <source>
        <dbReference type="Proteomes" id="UP000239156"/>
    </source>
</evidence>
<dbReference type="PANTHER" id="PTHR37096">
    <property type="entry name" value="YALI0E33429P"/>
    <property type="match status" value="1"/>
</dbReference>
<dbReference type="PANTHER" id="PTHR37096:SF1">
    <property type="entry name" value="AAA+ ATPASE DOMAIN-CONTAINING PROTEIN"/>
    <property type="match status" value="1"/>
</dbReference>
<dbReference type="InterPro" id="IPR051667">
    <property type="entry name" value="Archaeal_ATPase_domain"/>
</dbReference>
<gene>
    <name evidence="1" type="ORF">PSTT_09717</name>
</gene>